<dbReference type="Gene3D" id="3.20.20.140">
    <property type="entry name" value="Metal-dependent hydrolases"/>
    <property type="match status" value="1"/>
</dbReference>
<dbReference type="EMBL" id="CP054705">
    <property type="protein sequence ID" value="QQK74381.1"/>
    <property type="molecule type" value="Genomic_DNA"/>
</dbReference>
<organism evidence="1 2">
    <name type="scientific">Salicibibacter cibarius</name>
    <dbReference type="NCBI Taxonomy" id="2743000"/>
    <lineage>
        <taxon>Bacteria</taxon>
        <taxon>Bacillati</taxon>
        <taxon>Bacillota</taxon>
        <taxon>Bacilli</taxon>
        <taxon>Bacillales</taxon>
        <taxon>Bacillaceae</taxon>
        <taxon>Salicibibacter</taxon>
    </lineage>
</organism>
<reference evidence="1 2" key="1">
    <citation type="submission" date="2020-06" db="EMBL/GenBank/DDBJ databases">
        <title>Genomic analysis of Salicibibacter sp. NKC5-3.</title>
        <authorList>
            <person name="Oh Y.J."/>
        </authorList>
    </citation>
    <scope>NUCLEOTIDE SEQUENCE [LARGE SCALE GENOMIC DNA]</scope>
    <source>
        <strain evidence="1 2">NKC5-3</strain>
    </source>
</reference>
<accession>A0A7T6Z0Z5</accession>
<dbReference type="PANTHER" id="PTHR10443:SF12">
    <property type="entry name" value="DIPEPTIDASE"/>
    <property type="match status" value="1"/>
</dbReference>
<name>A0A7T6Z0Z5_9BACI</name>
<evidence type="ECO:0000313" key="1">
    <source>
        <dbReference type="EMBL" id="QQK74381.1"/>
    </source>
</evidence>
<dbReference type="PROSITE" id="PS51365">
    <property type="entry name" value="RENAL_DIPEPTIDASE_2"/>
    <property type="match status" value="1"/>
</dbReference>
<dbReference type="SUPFAM" id="SSF51556">
    <property type="entry name" value="Metallo-dependent hydrolases"/>
    <property type="match status" value="1"/>
</dbReference>
<gene>
    <name evidence="1" type="ORF">HUG15_01340</name>
</gene>
<dbReference type="KEGG" id="scia:HUG15_01340"/>
<dbReference type="GO" id="GO:0070573">
    <property type="term" value="F:metallodipeptidase activity"/>
    <property type="evidence" value="ECO:0007669"/>
    <property type="project" value="InterPro"/>
</dbReference>
<evidence type="ECO:0000313" key="2">
    <source>
        <dbReference type="Proteomes" id="UP000595823"/>
    </source>
</evidence>
<dbReference type="PANTHER" id="PTHR10443">
    <property type="entry name" value="MICROSOMAL DIPEPTIDASE"/>
    <property type="match status" value="1"/>
</dbReference>
<sequence length="400" mass="44960">MQQKNYSKYESFSYLEKDKDFRQFVLPGKERWAETTHIPLDRREEELLSSVFKDNITISMRDHGFIAPDIEKDILQYCKQLHTIYDYEGLSWSGVDVIFENFMDGIAINSSANGLKWDDVIYNLGIRYADIAKQETVYIATNTNEINLAQERNKIALVPSLEAANIIENEVDRVDILYGFGIRCMGITYNDSNTLGAGLTEENDGGLTNFGKKVIERMNKIGMLIDISHCGDKTSLDVIDTSDSPVLITHAGAREIWNTPRMKSDEVLQACARNGGVIGVCAAPNTTLSNRDPNHHTIDSVIDHIDYLINLVGVEHVGLGLDTFYGDHGAIQHAFDDMLSIDVSHKGTQQTESNYVVGLENPTEATKNIAKYLIKNGHEKDHIVKILGENIYRVLENNLR</sequence>
<dbReference type="InterPro" id="IPR008257">
    <property type="entry name" value="Pept_M19"/>
</dbReference>
<protein>
    <submittedName>
        <fullName evidence="1">Membrane dipeptidase</fullName>
    </submittedName>
</protein>
<dbReference type="Proteomes" id="UP000595823">
    <property type="component" value="Chromosome"/>
</dbReference>
<keyword evidence="2" id="KW-1185">Reference proteome</keyword>
<dbReference type="RefSeq" id="WP_200126527.1">
    <property type="nucleotide sequence ID" value="NZ_CP054705.1"/>
</dbReference>
<dbReference type="Pfam" id="PF01244">
    <property type="entry name" value="Peptidase_M19"/>
    <property type="match status" value="1"/>
</dbReference>
<proteinExistence type="predicted"/>
<dbReference type="AlphaFoldDB" id="A0A7T6Z0Z5"/>
<dbReference type="GO" id="GO:0006508">
    <property type="term" value="P:proteolysis"/>
    <property type="evidence" value="ECO:0007669"/>
    <property type="project" value="InterPro"/>
</dbReference>
<dbReference type="InterPro" id="IPR032466">
    <property type="entry name" value="Metal_Hydrolase"/>
</dbReference>